<organism evidence="3 4">
    <name type="scientific">Giardia muris</name>
    <dbReference type="NCBI Taxonomy" id="5742"/>
    <lineage>
        <taxon>Eukaryota</taxon>
        <taxon>Metamonada</taxon>
        <taxon>Diplomonadida</taxon>
        <taxon>Hexamitidae</taxon>
        <taxon>Giardiinae</taxon>
        <taxon>Giardia</taxon>
    </lineage>
</organism>
<feature type="region of interest" description="Disordered" evidence="2">
    <location>
        <begin position="273"/>
        <end position="345"/>
    </location>
</feature>
<gene>
    <name evidence="3" type="ORF">GMRT_14348</name>
</gene>
<proteinExistence type="predicted"/>
<evidence type="ECO:0000256" key="2">
    <source>
        <dbReference type="SAM" id="MobiDB-lite"/>
    </source>
</evidence>
<protein>
    <submittedName>
        <fullName evidence="3">Uncharacterized protein</fullName>
    </submittedName>
</protein>
<evidence type="ECO:0000313" key="3">
    <source>
        <dbReference type="EMBL" id="TNJ28196.1"/>
    </source>
</evidence>
<dbReference type="OrthoDB" id="10255855at2759"/>
<keyword evidence="4" id="KW-1185">Reference proteome</keyword>
<dbReference type="VEuPathDB" id="GiardiaDB:GMRT_14348"/>
<feature type="compositionally biased region" description="Polar residues" evidence="2">
    <location>
        <begin position="487"/>
        <end position="498"/>
    </location>
</feature>
<evidence type="ECO:0000313" key="4">
    <source>
        <dbReference type="Proteomes" id="UP000315496"/>
    </source>
</evidence>
<feature type="coiled-coil region" evidence="1">
    <location>
        <begin position="385"/>
        <end position="444"/>
    </location>
</feature>
<name>A0A4Z1SQS8_GIAMU</name>
<dbReference type="EMBL" id="VDLU01000002">
    <property type="protein sequence ID" value="TNJ28196.1"/>
    <property type="molecule type" value="Genomic_DNA"/>
</dbReference>
<feature type="region of interest" description="Disordered" evidence="2">
    <location>
        <begin position="487"/>
        <end position="554"/>
    </location>
</feature>
<feature type="compositionally biased region" description="Polar residues" evidence="2">
    <location>
        <begin position="303"/>
        <end position="315"/>
    </location>
</feature>
<accession>A0A4Z1SQS8</accession>
<dbReference type="Proteomes" id="UP000315496">
    <property type="component" value="Chromosome 2"/>
</dbReference>
<feature type="compositionally biased region" description="Basic and acidic residues" evidence="2">
    <location>
        <begin position="507"/>
        <end position="527"/>
    </location>
</feature>
<sequence>MWLLARLESTLGRLHIPTTEIDINPALTLMNPGLLTVLALELLDSLDSERLPQKDTNPILLSLLMQRQLISLLDFIVVAVELARYGIIKPGVIPLIRTPDEAYTSFADILEIICRMVRALTEIQRTGPYLPSVSPFDYSITECRAVTCTPLRNLPFPLQDYIYSLNQVSLRRVGVKNAPDDVPFSFNLCLTLTSEVYFPGQQTYLTALHEPAPSWPNPELFTTIEPELVEISQLPVRESLSDDAALVMYQPKAAGKEEKPLVPTRITVNLETNSVTSSPLRPEDATHAFSRLNDGGCDKRFQPSPSGSPNTSIRTSLDEKSAGSLTLQHGPDSSPSTDSLDGDSKVHFNPVVEVDPGRFYEPRPFDEMHDVLSTVQMINSMSFQIHTLEQQVSEMTQRNQTLAQKLMDATIKISFQEARIEQVTRDKDARIAELEREVAALTATSSRSSRPVPEISFSPVQVHEKRPFRHITTAGYEITLHNEPSDISETALSKSTSAAVRPKKRRSEPANRRSVEQPDSPRKRLEAPMRPPGSPSSNARRSRYIPSAGRERHE</sequence>
<comment type="caution">
    <text evidence="3">The sequence shown here is derived from an EMBL/GenBank/DDBJ whole genome shotgun (WGS) entry which is preliminary data.</text>
</comment>
<evidence type="ECO:0000256" key="1">
    <source>
        <dbReference type="SAM" id="Coils"/>
    </source>
</evidence>
<reference evidence="3 4" key="1">
    <citation type="submission" date="2019-05" db="EMBL/GenBank/DDBJ databases">
        <title>The compact genome of Giardia muris reveals important steps in the evolution of intestinal protozoan parasites.</title>
        <authorList>
            <person name="Xu F."/>
            <person name="Jimenez-Gonzalez A."/>
            <person name="Einarsson E."/>
            <person name="Astvaldsson A."/>
            <person name="Peirasmaki D."/>
            <person name="Eckmann L."/>
            <person name="Andersson J.O."/>
            <person name="Svard S.G."/>
            <person name="Jerlstrom-Hultqvist J."/>
        </authorList>
    </citation>
    <scope>NUCLEOTIDE SEQUENCE [LARGE SCALE GENOMIC DNA]</scope>
    <source>
        <strain evidence="3 4">Roberts-Thomson</strain>
    </source>
</reference>
<keyword evidence="1" id="KW-0175">Coiled coil</keyword>
<dbReference type="AlphaFoldDB" id="A0A4Z1SQS8"/>
<feature type="compositionally biased region" description="Polar residues" evidence="2">
    <location>
        <begin position="323"/>
        <end position="339"/>
    </location>
</feature>